<name>A0AA97BCW8_9CYAN</name>
<dbReference type="KEGG" id="tog:HNI00_10505"/>
<evidence type="ECO:0000313" key="1">
    <source>
        <dbReference type="EMBL" id="WOB43539.1"/>
    </source>
</evidence>
<organism evidence="1">
    <name type="scientific">Thermoleptolyngbya oregonensis NK1-22</name>
    <dbReference type="NCBI Taxonomy" id="2547457"/>
    <lineage>
        <taxon>Bacteria</taxon>
        <taxon>Bacillati</taxon>
        <taxon>Cyanobacteriota</taxon>
        <taxon>Cyanophyceae</taxon>
        <taxon>Oculatellales</taxon>
        <taxon>Oculatellaceae</taxon>
        <taxon>Thermoleptolyngbya</taxon>
    </lineage>
</organism>
<reference evidence="1" key="1">
    <citation type="submission" date="2020-05" db="EMBL/GenBank/DDBJ databases">
        <authorList>
            <person name="Zhu T."/>
            <person name="Keshari N."/>
            <person name="Lu X."/>
        </authorList>
    </citation>
    <scope>NUCLEOTIDE SEQUENCE</scope>
    <source>
        <strain evidence="1">NK1-22</strain>
    </source>
</reference>
<gene>
    <name evidence="1" type="ORF">HNI00_10505</name>
</gene>
<dbReference type="AlphaFoldDB" id="A0AA97BCW8"/>
<protein>
    <submittedName>
        <fullName evidence="1">Uncharacterized protein</fullName>
    </submittedName>
</protein>
<dbReference type="RefSeq" id="WP_316793078.1">
    <property type="nucleotide sequence ID" value="NZ_CP053540.1"/>
</dbReference>
<sequence length="163" mass="18651">MASNLHAVTIPSDRPHIIQWDLQEGDGRYEQLRFRYGTHRVNYCQALLERHTAQSTSPNLLLHRRIDREIQALRDLCASPNIPQSCIQLEGFETFITYLAAISSSDVPLFWQQLIDLRQLPKRLWILLPSSLVPAQWPRDRLHGFEPYPIPSSPVSSAATAPT</sequence>
<accession>A0AA97BCW8</accession>
<dbReference type="EMBL" id="CP053540">
    <property type="protein sequence ID" value="WOB43539.1"/>
    <property type="molecule type" value="Genomic_DNA"/>
</dbReference>
<proteinExistence type="predicted"/>